<evidence type="ECO:0000313" key="1">
    <source>
        <dbReference type="EMBL" id="OGG80254.1"/>
    </source>
</evidence>
<dbReference type="STRING" id="1798512.A3A39_03725"/>
<dbReference type="AlphaFoldDB" id="A0A1F6F323"/>
<proteinExistence type="predicted"/>
<dbReference type="EMBL" id="MFLZ01000011">
    <property type="protein sequence ID" value="OGG80254.1"/>
    <property type="molecule type" value="Genomic_DNA"/>
</dbReference>
<sequence>MKQRGFSSAALVTLLVIVAGVVGWWVLTRQSNSSTTADTTQNPTSWVEFKNTQFNYTLSYPSNAHVQTNNDYATDISIEPEVYFFVPGDSILLDVDVWIPWSGTTAEQKKALSQGLQLFADAVRELQVTNPNPYSADRKIGPLQETTLGGATAYSFTLTSAFRSFSGEYSLAGGNEQYVYVIAESPQGQKVVLHYLADNADAEKIFQSFKFINSE</sequence>
<gene>
    <name evidence="1" type="ORF">A3A39_03725</name>
</gene>
<organism evidence="1 2">
    <name type="scientific">Candidatus Kaiserbacteria bacterium RIFCSPLOWO2_01_FULL_54_13</name>
    <dbReference type="NCBI Taxonomy" id="1798512"/>
    <lineage>
        <taxon>Bacteria</taxon>
        <taxon>Candidatus Kaiseribacteriota</taxon>
    </lineage>
</organism>
<evidence type="ECO:0008006" key="3">
    <source>
        <dbReference type="Google" id="ProtNLM"/>
    </source>
</evidence>
<reference evidence="1 2" key="1">
    <citation type="journal article" date="2016" name="Nat. Commun.">
        <title>Thousands of microbial genomes shed light on interconnected biogeochemical processes in an aquifer system.</title>
        <authorList>
            <person name="Anantharaman K."/>
            <person name="Brown C.T."/>
            <person name="Hug L.A."/>
            <person name="Sharon I."/>
            <person name="Castelle C.J."/>
            <person name="Probst A.J."/>
            <person name="Thomas B.C."/>
            <person name="Singh A."/>
            <person name="Wilkins M.J."/>
            <person name="Karaoz U."/>
            <person name="Brodie E.L."/>
            <person name="Williams K.H."/>
            <person name="Hubbard S.S."/>
            <person name="Banfield J.F."/>
        </authorList>
    </citation>
    <scope>NUCLEOTIDE SEQUENCE [LARGE SCALE GENOMIC DNA]</scope>
</reference>
<evidence type="ECO:0000313" key="2">
    <source>
        <dbReference type="Proteomes" id="UP000177372"/>
    </source>
</evidence>
<accession>A0A1F6F323</accession>
<dbReference type="Proteomes" id="UP000177372">
    <property type="component" value="Unassembled WGS sequence"/>
</dbReference>
<protein>
    <recommendedName>
        <fullName evidence="3">PsbP C-terminal domain-containing protein</fullName>
    </recommendedName>
</protein>
<name>A0A1F6F323_9BACT</name>
<comment type="caution">
    <text evidence="1">The sequence shown here is derived from an EMBL/GenBank/DDBJ whole genome shotgun (WGS) entry which is preliminary data.</text>
</comment>